<accession>A0A1G7I0T1</accession>
<dbReference type="InterPro" id="IPR023214">
    <property type="entry name" value="HAD_sf"/>
</dbReference>
<dbReference type="InterPro" id="IPR023198">
    <property type="entry name" value="PGP-like_dom2"/>
</dbReference>
<name>A0A1G7I0T1_PSEOR</name>
<feature type="region of interest" description="Disordered" evidence="1">
    <location>
        <begin position="1"/>
        <end position="36"/>
    </location>
</feature>
<keyword evidence="3" id="KW-1185">Reference proteome</keyword>
<dbReference type="Gene3D" id="1.10.150.240">
    <property type="entry name" value="Putative phosphatase, domain 2"/>
    <property type="match status" value="1"/>
</dbReference>
<dbReference type="Pfam" id="PF00702">
    <property type="entry name" value="Hydrolase"/>
    <property type="match status" value="1"/>
</dbReference>
<gene>
    <name evidence="2" type="ORF">SAMN05216377_103169</name>
</gene>
<dbReference type="Proteomes" id="UP000198967">
    <property type="component" value="Unassembled WGS sequence"/>
</dbReference>
<proteinExistence type="predicted"/>
<dbReference type="Gene3D" id="3.40.50.1000">
    <property type="entry name" value="HAD superfamily/HAD-like"/>
    <property type="match status" value="1"/>
</dbReference>
<organism evidence="2 3">
    <name type="scientific">Pseudonocardia oroxyli</name>
    <dbReference type="NCBI Taxonomy" id="366584"/>
    <lineage>
        <taxon>Bacteria</taxon>
        <taxon>Bacillati</taxon>
        <taxon>Actinomycetota</taxon>
        <taxon>Actinomycetes</taxon>
        <taxon>Pseudonocardiales</taxon>
        <taxon>Pseudonocardiaceae</taxon>
        <taxon>Pseudonocardia</taxon>
    </lineage>
</organism>
<dbReference type="STRING" id="366584.SAMN05216377_103169"/>
<dbReference type="AlphaFoldDB" id="A0A1G7I0T1"/>
<feature type="compositionally biased region" description="Low complexity" evidence="1">
    <location>
        <begin position="18"/>
        <end position="27"/>
    </location>
</feature>
<dbReference type="EMBL" id="FNBE01000003">
    <property type="protein sequence ID" value="SDF06066.1"/>
    <property type="molecule type" value="Genomic_DNA"/>
</dbReference>
<evidence type="ECO:0000313" key="2">
    <source>
        <dbReference type="EMBL" id="SDF06066.1"/>
    </source>
</evidence>
<reference evidence="2 3" key="1">
    <citation type="submission" date="2016-10" db="EMBL/GenBank/DDBJ databases">
        <authorList>
            <person name="de Groot N.N."/>
        </authorList>
    </citation>
    <scope>NUCLEOTIDE SEQUENCE [LARGE SCALE GENOMIC DNA]</scope>
    <source>
        <strain evidence="2 3">CGMCC 4.3143</strain>
    </source>
</reference>
<dbReference type="RefSeq" id="WP_143029950.1">
    <property type="nucleotide sequence ID" value="NZ_FNBE01000003.1"/>
</dbReference>
<dbReference type="InterPro" id="IPR036412">
    <property type="entry name" value="HAD-like_sf"/>
</dbReference>
<evidence type="ECO:0000256" key="1">
    <source>
        <dbReference type="SAM" id="MobiDB-lite"/>
    </source>
</evidence>
<dbReference type="SUPFAM" id="SSF56784">
    <property type="entry name" value="HAD-like"/>
    <property type="match status" value="1"/>
</dbReference>
<sequence>MSIGLGGTDTRHVRRGGRSAAVRGRTPATPPETERVRRPRAVLVEVHGTLLRVEALRRRFREVGRAEHELDIVLARAARDGTALALTGTRSAFAEVLRDALHAVGGPTLSDDAAAHVLAGLDTLPRHPDAEPALVAFARSRVPAWALAHGAGESVAGALDATGLRSFLRGTVATDDLAAVPPHPDAFHLACAAARVDPATTAFVSTQPFLVHGAQKAGLVGALVLREGERLPSTVTPPHVTATTLPDAAARLLALPA</sequence>
<protein>
    <submittedName>
        <fullName evidence="2">2-haloacid dehalogenase</fullName>
    </submittedName>
</protein>
<evidence type="ECO:0000313" key="3">
    <source>
        <dbReference type="Proteomes" id="UP000198967"/>
    </source>
</evidence>
<dbReference type="OrthoDB" id="3774052at2"/>